<accession>A0AAU7JAP9</accession>
<protein>
    <submittedName>
        <fullName evidence="2">DUF4344 domain-containing metallopeptidase</fullName>
    </submittedName>
</protein>
<dbReference type="EMBL" id="CP157484">
    <property type="protein sequence ID" value="XBO37426.1"/>
    <property type="molecule type" value="Genomic_DNA"/>
</dbReference>
<reference evidence="2" key="1">
    <citation type="submission" date="2024-05" db="EMBL/GenBank/DDBJ databases">
        <authorList>
            <person name="Kim S."/>
            <person name="Heo J."/>
            <person name="Choi H."/>
            <person name="Choi Y."/>
            <person name="Kwon S.-W."/>
            <person name="Kim Y."/>
        </authorList>
    </citation>
    <scope>NUCLEOTIDE SEQUENCE</scope>
    <source>
        <strain evidence="2">KACC 23698</strain>
    </source>
</reference>
<evidence type="ECO:0000256" key="1">
    <source>
        <dbReference type="SAM" id="SignalP"/>
    </source>
</evidence>
<name>A0AAU7JAP9_9HYPH</name>
<feature type="chain" id="PRO_5043560155" evidence="1">
    <location>
        <begin position="22"/>
        <end position="282"/>
    </location>
</feature>
<evidence type="ECO:0000313" key="2">
    <source>
        <dbReference type="EMBL" id="XBO37426.1"/>
    </source>
</evidence>
<sequence length="282" mass="30874">MRSRGLTPLFLVSTTVVGVLAAAPTADAKPAPRKAGIEIRYDPPKNPEHQGIYDTLRKAKALERIRDRLAGISLPRTLLLKTEGCDGDINAAYDPGESAIGICYEYLAYIQELAGKIPPDIAAKESLTPANYVVGPFLEVTLHELAHAIFDLRKVPVLGREEDAADQVATYVLLQFGNDEVRRVISSIAVMYASEAREAAPKLKDFANEHGLPAQRFFNLICITYGSDPKFFGDAVSRGYLPADRAEQCPGEFAQVKYAFDTLIWPVLGARKPPPANLPRKP</sequence>
<dbReference type="AlphaFoldDB" id="A0AAU7JAP9"/>
<feature type="signal peptide" evidence="1">
    <location>
        <begin position="1"/>
        <end position="21"/>
    </location>
</feature>
<gene>
    <name evidence="2" type="ORF">ABEG18_17035</name>
</gene>
<organism evidence="2">
    <name type="scientific">Alsobacter sp. KACC 23698</name>
    <dbReference type="NCBI Taxonomy" id="3149229"/>
    <lineage>
        <taxon>Bacteria</taxon>
        <taxon>Pseudomonadati</taxon>
        <taxon>Pseudomonadota</taxon>
        <taxon>Alphaproteobacteria</taxon>
        <taxon>Hyphomicrobiales</taxon>
        <taxon>Alsobacteraceae</taxon>
        <taxon>Alsobacter</taxon>
    </lineage>
</organism>
<proteinExistence type="predicted"/>
<keyword evidence="1" id="KW-0732">Signal</keyword>
<dbReference type="InterPro" id="IPR025644">
    <property type="entry name" value="DUF4344"/>
</dbReference>
<dbReference type="Pfam" id="PF14247">
    <property type="entry name" value="DUF4344"/>
    <property type="match status" value="1"/>
</dbReference>
<dbReference type="RefSeq" id="WP_406854247.1">
    <property type="nucleotide sequence ID" value="NZ_CP157484.1"/>
</dbReference>